<dbReference type="SFLD" id="SFLDG01082">
    <property type="entry name" value="B12-binding_domain_containing"/>
    <property type="match status" value="1"/>
</dbReference>
<dbReference type="InterPro" id="IPR058240">
    <property type="entry name" value="rSAM_sf"/>
</dbReference>
<keyword evidence="2" id="KW-0004">4Fe-4S</keyword>
<gene>
    <name evidence="9" type="ordered locus">Clocel_3128</name>
</gene>
<dbReference type="InterPro" id="IPR020612">
    <property type="entry name" value="Methylthiotransferase_CS"/>
</dbReference>
<dbReference type="PANTHER" id="PTHR43837:SF1">
    <property type="entry name" value="RIBOSOMAL PROTEIN US12 METHYLTHIOTRANSFERASE RIMO"/>
    <property type="match status" value="1"/>
</dbReference>
<dbReference type="GO" id="GO:0035599">
    <property type="term" value="F:aspartic acid methylthiotransferase activity"/>
    <property type="evidence" value="ECO:0007669"/>
    <property type="project" value="TreeGrafter"/>
</dbReference>
<dbReference type="SMART" id="SM00729">
    <property type="entry name" value="Elp3"/>
    <property type="match status" value="1"/>
</dbReference>
<evidence type="ECO:0000256" key="1">
    <source>
        <dbReference type="ARBA" id="ARBA00001966"/>
    </source>
</evidence>
<dbReference type="CDD" id="cd01335">
    <property type="entry name" value="Radical_SAM"/>
    <property type="match status" value="1"/>
</dbReference>
<dbReference type="AlphaFoldDB" id="D9STT3"/>
<dbReference type="SUPFAM" id="SSF102114">
    <property type="entry name" value="Radical SAM enzymes"/>
    <property type="match status" value="1"/>
</dbReference>
<evidence type="ECO:0000259" key="7">
    <source>
        <dbReference type="PROSITE" id="PS51449"/>
    </source>
</evidence>
<dbReference type="HOGENOM" id="CLU_018697_4_2_9"/>
<dbReference type="PROSITE" id="PS51918">
    <property type="entry name" value="RADICAL_SAM"/>
    <property type="match status" value="1"/>
</dbReference>
<keyword evidence="5" id="KW-0408">Iron</keyword>
<evidence type="ECO:0000256" key="2">
    <source>
        <dbReference type="ARBA" id="ARBA00022485"/>
    </source>
</evidence>
<dbReference type="SFLD" id="SFLDS00029">
    <property type="entry name" value="Radical_SAM"/>
    <property type="match status" value="1"/>
</dbReference>
<dbReference type="Proteomes" id="UP000002730">
    <property type="component" value="Chromosome"/>
</dbReference>
<reference evidence="9 10" key="1">
    <citation type="submission" date="2010-08" db="EMBL/GenBank/DDBJ databases">
        <title>Complete sequence of Clostridium cellulovorans 743B.</title>
        <authorList>
            <consortium name="US DOE Joint Genome Institute"/>
            <person name="Lucas S."/>
            <person name="Copeland A."/>
            <person name="Lapidus A."/>
            <person name="Cheng J.-F."/>
            <person name="Bruce D."/>
            <person name="Goodwin L."/>
            <person name="Pitluck S."/>
            <person name="Chertkov O."/>
            <person name="Detter J.C."/>
            <person name="Han C."/>
            <person name="Tapia R."/>
            <person name="Land M."/>
            <person name="Hauser L."/>
            <person name="Chang Y.-J."/>
            <person name="Jeffries C."/>
            <person name="Kyrpides N."/>
            <person name="Ivanova N."/>
            <person name="Mikhailova N."/>
            <person name="Hemme C.L."/>
            <person name="Woyke T."/>
        </authorList>
    </citation>
    <scope>NUCLEOTIDE SEQUENCE [LARGE SCALE GENOMIC DNA]</scope>
    <source>
        <strain evidence="10">ATCC 35296 / DSM 3052 / OCM 3 / 743B</strain>
    </source>
</reference>
<dbReference type="Gene3D" id="3.40.50.12160">
    <property type="entry name" value="Methylthiotransferase, N-terminal domain"/>
    <property type="match status" value="1"/>
</dbReference>
<keyword evidence="10" id="KW-1185">Reference proteome</keyword>
<dbReference type="RefSeq" id="WP_010073194.1">
    <property type="nucleotide sequence ID" value="NC_014393.1"/>
</dbReference>
<dbReference type="OrthoDB" id="9805215at2"/>
<evidence type="ECO:0000259" key="8">
    <source>
        <dbReference type="PROSITE" id="PS51918"/>
    </source>
</evidence>
<proteinExistence type="predicted"/>
<dbReference type="PANTHER" id="PTHR43837">
    <property type="entry name" value="RIBOSOMAL PROTEIN S12 METHYLTHIOTRANSFERASE RIMO"/>
    <property type="match status" value="1"/>
</dbReference>
<dbReference type="PROSITE" id="PS51449">
    <property type="entry name" value="MTTASE_N"/>
    <property type="match status" value="1"/>
</dbReference>
<dbReference type="InterPro" id="IPR023404">
    <property type="entry name" value="rSAM_horseshoe"/>
</dbReference>
<evidence type="ECO:0000313" key="9">
    <source>
        <dbReference type="EMBL" id="ADL52817.1"/>
    </source>
</evidence>
<feature type="domain" description="Radical SAM core" evidence="8">
    <location>
        <begin position="143"/>
        <end position="373"/>
    </location>
</feature>
<keyword evidence="4" id="KW-0479">Metal-binding</keyword>
<dbReference type="InterPro" id="IPR038135">
    <property type="entry name" value="Methylthiotransferase_N_sf"/>
</dbReference>
<keyword evidence="6" id="KW-0411">Iron-sulfur</keyword>
<organism evidence="9 10">
    <name type="scientific">Clostridium cellulovorans (strain ATCC 35296 / DSM 3052 / OCM 3 / 743B)</name>
    <dbReference type="NCBI Taxonomy" id="573061"/>
    <lineage>
        <taxon>Bacteria</taxon>
        <taxon>Bacillati</taxon>
        <taxon>Bacillota</taxon>
        <taxon>Clostridia</taxon>
        <taxon>Eubacteriales</taxon>
        <taxon>Clostridiaceae</taxon>
        <taxon>Clostridium</taxon>
    </lineage>
</organism>
<dbReference type="Gene3D" id="3.80.30.20">
    <property type="entry name" value="tm_1862 like domain"/>
    <property type="match status" value="1"/>
</dbReference>
<dbReference type="GO" id="GO:0046872">
    <property type="term" value="F:metal ion binding"/>
    <property type="evidence" value="ECO:0007669"/>
    <property type="project" value="UniProtKB-KW"/>
</dbReference>
<accession>D9STT3</accession>
<dbReference type="Pfam" id="PF04055">
    <property type="entry name" value="Radical_SAM"/>
    <property type="match status" value="1"/>
</dbReference>
<dbReference type="Pfam" id="PF00919">
    <property type="entry name" value="UPF0004"/>
    <property type="match status" value="1"/>
</dbReference>
<dbReference type="GO" id="GO:0051539">
    <property type="term" value="F:4 iron, 4 sulfur cluster binding"/>
    <property type="evidence" value="ECO:0007669"/>
    <property type="project" value="UniProtKB-KW"/>
</dbReference>
<evidence type="ECO:0000313" key="10">
    <source>
        <dbReference type="Proteomes" id="UP000002730"/>
    </source>
</evidence>
<dbReference type="EMBL" id="CP002160">
    <property type="protein sequence ID" value="ADL52817.1"/>
    <property type="molecule type" value="Genomic_DNA"/>
</dbReference>
<dbReference type="PROSITE" id="PS01278">
    <property type="entry name" value="MTTASE_RADICAL"/>
    <property type="match status" value="1"/>
</dbReference>
<dbReference type="InterPro" id="IPR006638">
    <property type="entry name" value="Elp3/MiaA/NifB-like_rSAM"/>
</dbReference>
<dbReference type="KEGG" id="ccb:Clocel_3128"/>
<protein>
    <submittedName>
        <fullName evidence="9">Radical SAM domain protein</fullName>
    </submittedName>
</protein>
<evidence type="ECO:0000256" key="3">
    <source>
        <dbReference type="ARBA" id="ARBA00022691"/>
    </source>
</evidence>
<dbReference type="InterPro" id="IPR005840">
    <property type="entry name" value="Ribosomal_uS12_MeSTrfase_RimO"/>
</dbReference>
<dbReference type="GO" id="GO:0005829">
    <property type="term" value="C:cytosol"/>
    <property type="evidence" value="ECO:0007669"/>
    <property type="project" value="TreeGrafter"/>
</dbReference>
<evidence type="ECO:0000256" key="4">
    <source>
        <dbReference type="ARBA" id="ARBA00022723"/>
    </source>
</evidence>
<feature type="domain" description="MTTase N-terminal" evidence="7">
    <location>
        <begin position="2"/>
        <end position="133"/>
    </location>
</feature>
<evidence type="ECO:0000256" key="6">
    <source>
        <dbReference type="ARBA" id="ARBA00023014"/>
    </source>
</evidence>
<dbReference type="eggNOG" id="COG0621">
    <property type="taxonomic scope" value="Bacteria"/>
</dbReference>
<dbReference type="STRING" id="573061.Clocel_3128"/>
<keyword evidence="3" id="KW-0949">S-adenosyl-L-methionine</keyword>
<dbReference type="InterPro" id="IPR007197">
    <property type="entry name" value="rSAM"/>
</dbReference>
<evidence type="ECO:0000256" key="5">
    <source>
        <dbReference type="ARBA" id="ARBA00023004"/>
    </source>
</evidence>
<comment type="cofactor">
    <cofactor evidence="1">
        <name>[4Fe-4S] cluster</name>
        <dbReference type="ChEBI" id="CHEBI:49883"/>
    </cofactor>
</comment>
<name>D9STT3_CLOC7</name>
<sequence length="382" mass="43563">MKKVQIVEKSCHREGLKVEKMRNFFRENGYELVNDGTGLDPTNKYAFPLEDLVISPEADLFVLTTCGFSKSIEDGDFDALKMIMKYKKPSAKVIVGGCIVKIAKERLDEEFDGERFDAKSYNLLDEFVEHKVSFDEIKDGNVMNFTDNYFIKIQDGCNHRCSYCAIWKAAGKSTSKPIAEVIEEFNYGLRQGFKHIYFLGECMGAYGLDFGSNFAELLEEIDKIEGDYDLLIEDISPIYFLRNYEAIKKLCIKGVIRSLHVPIQSGCDRILKLMMRTGDMALVKEKMQELKNAAPNTTLSSAVIVGFPTETVEEFQETLEYCKDSCFDTVACHVFSARDGAPAAEMDGQVDEEEKYRRYTEFKEKFVGITRVDPNQRKYVGE</sequence>
<dbReference type="InterPro" id="IPR013848">
    <property type="entry name" value="Methylthiotransferase_N"/>
</dbReference>